<name>A0A2N8TAI2_9ACTN</name>
<dbReference type="Proteomes" id="UP000235943">
    <property type="component" value="Unassembled WGS sequence"/>
</dbReference>
<protein>
    <submittedName>
        <fullName evidence="1">Glycoside hydrolase</fullName>
    </submittedName>
</protein>
<accession>A0A2N8TAI2</accession>
<sequence>MGPGKRGLIATAVAVVCAVTVLAAPGTAFANPTPSPT</sequence>
<dbReference type="EMBL" id="POUC01000992">
    <property type="protein sequence ID" value="PNG16038.1"/>
    <property type="molecule type" value="Genomic_DNA"/>
</dbReference>
<dbReference type="AlphaFoldDB" id="A0A2N8TAI2"/>
<organism evidence="1 2">
    <name type="scientific">Streptomyces cahuitamycinicus</name>
    <dbReference type="NCBI Taxonomy" id="2070367"/>
    <lineage>
        <taxon>Bacteria</taxon>
        <taxon>Bacillati</taxon>
        <taxon>Actinomycetota</taxon>
        <taxon>Actinomycetes</taxon>
        <taxon>Kitasatosporales</taxon>
        <taxon>Streptomycetaceae</taxon>
        <taxon>Streptomyces</taxon>
    </lineage>
</organism>
<evidence type="ECO:0000313" key="2">
    <source>
        <dbReference type="Proteomes" id="UP000235943"/>
    </source>
</evidence>
<evidence type="ECO:0000313" key="1">
    <source>
        <dbReference type="EMBL" id="PNG16038.1"/>
    </source>
</evidence>
<proteinExistence type="predicted"/>
<reference evidence="1 2" key="1">
    <citation type="submission" date="2018-01" db="EMBL/GenBank/DDBJ databases">
        <title>Draft genome sequence of Streptomyces sp. 13K301.</title>
        <authorList>
            <person name="Sahin N."/>
            <person name="Saygin H."/>
            <person name="Ay H."/>
        </authorList>
    </citation>
    <scope>NUCLEOTIDE SEQUENCE [LARGE SCALE GENOMIC DNA]</scope>
    <source>
        <strain evidence="1 2">13K301</strain>
    </source>
</reference>
<keyword evidence="2" id="KW-1185">Reference proteome</keyword>
<keyword evidence="1" id="KW-0378">Hydrolase</keyword>
<feature type="non-terminal residue" evidence="1">
    <location>
        <position position="37"/>
    </location>
</feature>
<dbReference type="GO" id="GO:0016787">
    <property type="term" value="F:hydrolase activity"/>
    <property type="evidence" value="ECO:0007669"/>
    <property type="project" value="UniProtKB-KW"/>
</dbReference>
<gene>
    <name evidence="1" type="ORF">C1J00_44240</name>
</gene>
<comment type="caution">
    <text evidence="1">The sequence shown here is derived from an EMBL/GenBank/DDBJ whole genome shotgun (WGS) entry which is preliminary data.</text>
</comment>